<evidence type="ECO:0000313" key="2">
    <source>
        <dbReference type="EMBL" id="AEJ19804.1"/>
    </source>
</evidence>
<protein>
    <recommendedName>
        <fullName evidence="1">DUF4387 domain-containing protein</fullName>
    </recommendedName>
</protein>
<dbReference type="RefSeq" id="WP_013969113.1">
    <property type="nucleotide sequence ID" value="NC_015732.1"/>
</dbReference>
<proteinExistence type="predicted"/>
<dbReference type="STRING" id="744872.Spica_1661"/>
<dbReference type="Proteomes" id="UP000000503">
    <property type="component" value="Chromosome"/>
</dbReference>
<accession>F8F1V7</accession>
<dbReference type="OrthoDB" id="9796125at2"/>
<dbReference type="AlphaFoldDB" id="F8F1V7"/>
<dbReference type="InterPro" id="IPR025496">
    <property type="entry name" value="DUF4387"/>
</dbReference>
<evidence type="ECO:0000313" key="3">
    <source>
        <dbReference type="Proteomes" id="UP000000503"/>
    </source>
</evidence>
<keyword evidence="3" id="KW-1185">Reference proteome</keyword>
<dbReference type="HOGENOM" id="CLU_153284_0_0_12"/>
<dbReference type="Pfam" id="PF14330">
    <property type="entry name" value="DUF4387"/>
    <property type="match status" value="1"/>
</dbReference>
<organism evidence="2 3">
    <name type="scientific">Gracilinema caldarium (strain ATCC 51460 / DSM 7334 / H1)</name>
    <name type="common">Treponema caldarium</name>
    <dbReference type="NCBI Taxonomy" id="744872"/>
    <lineage>
        <taxon>Bacteria</taxon>
        <taxon>Pseudomonadati</taxon>
        <taxon>Spirochaetota</taxon>
        <taxon>Spirochaetia</taxon>
        <taxon>Spirochaetales</taxon>
        <taxon>Breznakiellaceae</taxon>
        <taxon>Gracilinema</taxon>
    </lineage>
</organism>
<gene>
    <name evidence="2" type="ordered locus">Spica_1661</name>
</gene>
<name>F8F1V7_GRAC1</name>
<feature type="domain" description="DUF4387" evidence="1">
    <location>
        <begin position="5"/>
        <end position="102"/>
    </location>
</feature>
<dbReference type="EMBL" id="CP002868">
    <property type="protein sequence ID" value="AEJ19804.1"/>
    <property type="molecule type" value="Genomic_DNA"/>
</dbReference>
<dbReference type="eggNOG" id="ENOG5032RXZ">
    <property type="taxonomic scope" value="Bacteria"/>
</dbReference>
<reference evidence="3" key="1">
    <citation type="journal article" date="2013" name="Stand. Genomic Sci.">
        <title>Genome sequence of the thermophilic fresh-water bacterium Spirochaeta caldaria type strain (H1(T)), reclassification of Spirochaeta caldaria, Spirochaeta stenostrepta, and Spirochaeta zuelzerae in the genus Treponema as Treponema caldaria comb. nov., Treponema stenostrepta comb. nov., and Treponema zuelzerae comb. nov., and emendation of the genus Treponema.</title>
        <authorList>
            <person name="Abt B."/>
            <person name="Goker M."/>
            <person name="Scheuner C."/>
            <person name="Han C."/>
            <person name="Lu M."/>
            <person name="Misra M."/>
            <person name="Lapidus A."/>
            <person name="Nolan M."/>
            <person name="Lucas S."/>
            <person name="Hammon N."/>
            <person name="Deshpande S."/>
            <person name="Cheng J.F."/>
            <person name="Tapia R."/>
            <person name="Goodwin L.A."/>
            <person name="Pitluck S."/>
            <person name="Liolios K."/>
            <person name="Pagani I."/>
            <person name="Ivanova N."/>
            <person name="Mavromatis K."/>
            <person name="Mikhailova N."/>
            <person name="Huntemann M."/>
            <person name="Pati A."/>
            <person name="Chen A."/>
            <person name="Palaniappan K."/>
            <person name="Land M."/>
            <person name="Hauser L."/>
            <person name="Jeffries C.D."/>
            <person name="Rohde M."/>
            <person name="Spring S."/>
            <person name="Gronow S."/>
            <person name="Detter J.C."/>
            <person name="Bristow J."/>
            <person name="Eisen J.A."/>
            <person name="Markowitz V."/>
            <person name="Hugenholtz P."/>
            <person name="Kyrpides N.C."/>
            <person name="Woyke T."/>
            <person name="Klenk H.P."/>
        </authorList>
    </citation>
    <scope>NUCLEOTIDE SEQUENCE</scope>
    <source>
        <strain evidence="3">ATCC 51460 / DSM 7334 / H1</strain>
    </source>
</reference>
<dbReference type="KEGG" id="scd:Spica_1661"/>
<sequence length="106" mass="11947">MKVALIDVARVIRSKNSGPFELTLDIMFKEKEMYELFKARNLINPELIATLYGVTPEEVLSVVYFEPAQAIKATLKRLIPSGAPGDRDIYGAQQHGPLLDLEWELT</sequence>
<evidence type="ECO:0000259" key="1">
    <source>
        <dbReference type="Pfam" id="PF14330"/>
    </source>
</evidence>